<name>A0ACC2SEJ6_9FUNG</name>
<gene>
    <name evidence="1" type="ORF">DSO57_1027402</name>
</gene>
<protein>
    <submittedName>
        <fullName evidence="1">Uncharacterized protein</fullName>
    </submittedName>
</protein>
<dbReference type="Proteomes" id="UP001165960">
    <property type="component" value="Unassembled WGS sequence"/>
</dbReference>
<dbReference type="EMBL" id="QTSX02005137">
    <property type="protein sequence ID" value="KAJ9060760.1"/>
    <property type="molecule type" value="Genomic_DNA"/>
</dbReference>
<keyword evidence="2" id="KW-1185">Reference proteome</keyword>
<organism evidence="1 2">
    <name type="scientific">Entomophthora muscae</name>
    <dbReference type="NCBI Taxonomy" id="34485"/>
    <lineage>
        <taxon>Eukaryota</taxon>
        <taxon>Fungi</taxon>
        <taxon>Fungi incertae sedis</taxon>
        <taxon>Zoopagomycota</taxon>
        <taxon>Entomophthoromycotina</taxon>
        <taxon>Entomophthoromycetes</taxon>
        <taxon>Entomophthorales</taxon>
        <taxon>Entomophthoraceae</taxon>
        <taxon>Entomophthora</taxon>
    </lineage>
</organism>
<sequence>MLLQIHTLGDIENMEYCQFLFKKAKSIRGLKIQTIEYFHKFEDAGLISCEVFSNLCSVSLDKKDELSDEDSEILCKQCFGLQNLKHLSLNSPDCGETDAVVRGWFQYVSEDEEYSDLYMTSSSNNSETESNENMIETNQYKAISIAKTASFKTEEVRHENEEDDDDNGLNEYTPLYELIPLMSKLESLYISSFPLSLIKSISRSKTMKKLTIATHCNQPFFLSLRKLLPTKEVSLYSTYGPIISSIDESQTWIYTSHIKTQFYWKVPDHVKIQEGKWVKKVFSNFFCVDEEDGYRAFNCLMKKPQWNTVQ</sequence>
<reference evidence="1" key="1">
    <citation type="submission" date="2022-04" db="EMBL/GenBank/DDBJ databases">
        <title>Genome of the entomopathogenic fungus Entomophthora muscae.</title>
        <authorList>
            <person name="Elya C."/>
            <person name="Lovett B.R."/>
            <person name="Lee E."/>
            <person name="Macias A.M."/>
            <person name="Hajek A.E."/>
            <person name="De Bivort B.L."/>
            <person name="Kasson M.T."/>
            <person name="De Fine Licht H.H."/>
            <person name="Stajich J.E."/>
        </authorList>
    </citation>
    <scope>NUCLEOTIDE SEQUENCE</scope>
    <source>
        <strain evidence="1">Berkeley</strain>
    </source>
</reference>
<accession>A0ACC2SEJ6</accession>
<evidence type="ECO:0000313" key="1">
    <source>
        <dbReference type="EMBL" id="KAJ9060760.1"/>
    </source>
</evidence>
<evidence type="ECO:0000313" key="2">
    <source>
        <dbReference type="Proteomes" id="UP001165960"/>
    </source>
</evidence>
<comment type="caution">
    <text evidence="1">The sequence shown here is derived from an EMBL/GenBank/DDBJ whole genome shotgun (WGS) entry which is preliminary data.</text>
</comment>
<proteinExistence type="predicted"/>